<keyword evidence="2" id="KW-1185">Reference proteome</keyword>
<dbReference type="PANTHER" id="PTHR46599">
    <property type="entry name" value="PIGGYBAC TRANSPOSABLE ELEMENT-DERIVED PROTEIN 4"/>
    <property type="match status" value="1"/>
</dbReference>
<name>A0A225VQK1_9STRA</name>
<evidence type="ECO:0008006" key="3">
    <source>
        <dbReference type="Google" id="ProtNLM"/>
    </source>
</evidence>
<evidence type="ECO:0000313" key="2">
    <source>
        <dbReference type="Proteomes" id="UP000198211"/>
    </source>
</evidence>
<proteinExistence type="predicted"/>
<dbReference type="PANTHER" id="PTHR46599:SF3">
    <property type="entry name" value="PIGGYBAC TRANSPOSABLE ELEMENT-DERIVED PROTEIN 4"/>
    <property type="match status" value="1"/>
</dbReference>
<organism evidence="1 2">
    <name type="scientific">Phytophthora megakarya</name>
    <dbReference type="NCBI Taxonomy" id="4795"/>
    <lineage>
        <taxon>Eukaryota</taxon>
        <taxon>Sar</taxon>
        <taxon>Stramenopiles</taxon>
        <taxon>Oomycota</taxon>
        <taxon>Peronosporomycetes</taxon>
        <taxon>Peronosporales</taxon>
        <taxon>Peronosporaceae</taxon>
        <taxon>Phytophthora</taxon>
    </lineage>
</organism>
<dbReference type="OrthoDB" id="127372at2759"/>
<dbReference type="EMBL" id="NBNE01003430">
    <property type="protein sequence ID" value="OWZ07713.1"/>
    <property type="molecule type" value="Genomic_DNA"/>
</dbReference>
<gene>
    <name evidence="1" type="ORF">PHMEG_00019861</name>
</gene>
<evidence type="ECO:0000313" key="1">
    <source>
        <dbReference type="EMBL" id="OWZ07713.1"/>
    </source>
</evidence>
<dbReference type="Proteomes" id="UP000198211">
    <property type="component" value="Unassembled WGS sequence"/>
</dbReference>
<dbReference type="AlphaFoldDB" id="A0A225VQK1"/>
<accession>A0A225VQK1</accession>
<sequence>MKTSLRSDRSARKNVKSFVPPAELSFDEAMIPSRSSYNRTRMYMNDKPHNLGIGFCKAVVSKKKKRPKNIPRGTLTFARSKLVNNMTAVCWWHSKPVHFLSVGGNLALDRVERRKKTSDLKWYRAPRSSKTITSLWAELIFMISSRYSVQRAITYRKYYKSLFLGLVDLSITNGFIVHRAFCKKRKIKALTHVQYMCRLHIELIALPRATCSKQTRSSQTWTRYNKKDRLVVILVVKVIRLSRLMSGVTNLARERGCKVCAIHTEGKRGATTTCYCNDCDFAGPIYLCMKPKWSEDNTMMNCWEIWHTVYKNDRTFQPR</sequence>
<reference evidence="2" key="1">
    <citation type="submission" date="2017-03" db="EMBL/GenBank/DDBJ databases">
        <title>Phytopthora megakarya and P. palmivora, two closely related causual agents of cacao black pod achieved similar genome size and gene model numbers by different mechanisms.</title>
        <authorList>
            <person name="Ali S."/>
            <person name="Shao J."/>
            <person name="Larry D.J."/>
            <person name="Kronmiller B."/>
            <person name="Shen D."/>
            <person name="Strem M.D."/>
            <person name="Melnick R.L."/>
            <person name="Guiltinan M.J."/>
            <person name="Tyler B.M."/>
            <person name="Meinhardt L.W."/>
            <person name="Bailey B.A."/>
        </authorList>
    </citation>
    <scope>NUCLEOTIDE SEQUENCE [LARGE SCALE GENOMIC DNA]</scope>
    <source>
        <strain evidence="2">zdho120</strain>
    </source>
</reference>
<dbReference type="STRING" id="4795.A0A225VQK1"/>
<protein>
    <recommendedName>
        <fullName evidence="3">PiggyBac transposable element-derived protein domain-containing protein</fullName>
    </recommendedName>
</protein>
<comment type="caution">
    <text evidence="1">The sequence shown here is derived from an EMBL/GenBank/DDBJ whole genome shotgun (WGS) entry which is preliminary data.</text>
</comment>